<dbReference type="SUPFAM" id="SSF46785">
    <property type="entry name" value="Winged helix' DNA-binding domain"/>
    <property type="match status" value="1"/>
</dbReference>
<gene>
    <name evidence="5" type="ORF">MGAL_10B093201</name>
</gene>
<accession>A0A8B6DVG9</accession>
<dbReference type="Gene3D" id="1.10.10.10">
    <property type="entry name" value="Winged helix-like DNA-binding domain superfamily/Winged helix DNA-binding domain"/>
    <property type="match status" value="1"/>
</dbReference>
<sequence length="646" mass="73715">MFSFGSRRLPQRSPCLQNFHKRRRRTRTSDRFIHVYATSSAETQNYQNYMRSDPHNLADVPDPYLIEEIDGVQFYRTTVPVVCESVKKSLMSSNKMKKSIKFREQPTTIILPENRNQLKLRGRKGRRLFDKREPNSFICREISSGEENEERKRQILDKLENDKENPLTRTEEERIHERAEFFSMSIKPDLKYLSLPEDFSHRDDPAYAASMCGQQLEYPLPKKRKSRNLYTDSCYVSYHSDDDPYDNSQGLPCGTRLYRPPDKLVELVADAITESPDGMLQVPQIYTVLMNKYPYFRYMDKSAVTSWRSSVRHALFQKWFRKVKFTTPEISSKGCFWCINTQVDYAEICAARTKKEENTDDLDIDPNLPDNVIALLKEEEKELQKVVVKVEDAGLVSCSTVKVPAHLINQEADHDPILTTCFTTPKAGYYYGIHSGSVFPVSTRKKAILPVSYMNRCLTPSLIGSRSTSPLSDSSNSCSSLVSPLLNSVKPDTLGVDSQTSLGNSSINWAPKLPFDQFLDGPITPSQEFLPEKSEDILSNCHYLENDDIVRSSCSDLSSGKSSVYGDWEPGYELKENDLLQCLNENVNTSMNFKSEDNTEIGYIIPDGVKWGFIGMDEMPTAIFDKDVMASSPEYQSLSPESNPEI</sequence>
<dbReference type="EMBL" id="UYJE01004056">
    <property type="protein sequence ID" value="VDI24665.1"/>
    <property type="molecule type" value="Genomic_DNA"/>
</dbReference>
<dbReference type="AlphaFoldDB" id="A0A8B6DVG9"/>
<organism evidence="5 6">
    <name type="scientific">Mytilus galloprovincialis</name>
    <name type="common">Mediterranean mussel</name>
    <dbReference type="NCBI Taxonomy" id="29158"/>
    <lineage>
        <taxon>Eukaryota</taxon>
        <taxon>Metazoa</taxon>
        <taxon>Spiralia</taxon>
        <taxon>Lophotrochozoa</taxon>
        <taxon>Mollusca</taxon>
        <taxon>Bivalvia</taxon>
        <taxon>Autobranchia</taxon>
        <taxon>Pteriomorphia</taxon>
        <taxon>Mytilida</taxon>
        <taxon>Mytiloidea</taxon>
        <taxon>Mytilidae</taxon>
        <taxon>Mytilinae</taxon>
        <taxon>Mytilus</taxon>
    </lineage>
</organism>
<dbReference type="Proteomes" id="UP000596742">
    <property type="component" value="Unassembled WGS sequence"/>
</dbReference>
<protein>
    <recommendedName>
        <fullName evidence="4">Fork-head domain-containing protein</fullName>
    </recommendedName>
</protein>
<evidence type="ECO:0000256" key="3">
    <source>
        <dbReference type="PROSITE-ProRule" id="PRU00089"/>
    </source>
</evidence>
<dbReference type="GO" id="GO:0000978">
    <property type="term" value="F:RNA polymerase II cis-regulatory region sequence-specific DNA binding"/>
    <property type="evidence" value="ECO:0007669"/>
    <property type="project" value="TreeGrafter"/>
</dbReference>
<dbReference type="PANTHER" id="PTHR11829">
    <property type="entry name" value="FORKHEAD BOX PROTEIN"/>
    <property type="match status" value="1"/>
</dbReference>
<dbReference type="GO" id="GO:0000981">
    <property type="term" value="F:DNA-binding transcription factor activity, RNA polymerase II-specific"/>
    <property type="evidence" value="ECO:0007669"/>
    <property type="project" value="TreeGrafter"/>
</dbReference>
<dbReference type="PANTHER" id="PTHR11829:SF343">
    <property type="entry name" value="FORK-HEAD DOMAIN-CONTAINING PROTEIN"/>
    <property type="match status" value="1"/>
</dbReference>
<feature type="DNA-binding region" description="Fork-head" evidence="3">
    <location>
        <begin position="259"/>
        <end position="340"/>
    </location>
</feature>
<dbReference type="InterPro" id="IPR030456">
    <property type="entry name" value="TF_fork_head_CS_2"/>
</dbReference>
<evidence type="ECO:0000313" key="6">
    <source>
        <dbReference type="Proteomes" id="UP000596742"/>
    </source>
</evidence>
<evidence type="ECO:0000259" key="4">
    <source>
        <dbReference type="PROSITE" id="PS50039"/>
    </source>
</evidence>
<dbReference type="InterPro" id="IPR036390">
    <property type="entry name" value="WH_DNA-bd_sf"/>
</dbReference>
<proteinExistence type="predicted"/>
<evidence type="ECO:0000313" key="5">
    <source>
        <dbReference type="EMBL" id="VDI24665.1"/>
    </source>
</evidence>
<dbReference type="InterPro" id="IPR001766">
    <property type="entry name" value="Fork_head_dom"/>
</dbReference>
<dbReference type="PROSITE" id="PS00658">
    <property type="entry name" value="FORK_HEAD_2"/>
    <property type="match status" value="1"/>
</dbReference>
<name>A0A8B6DVG9_MYTGA</name>
<keyword evidence="2 3" id="KW-0539">Nucleus</keyword>
<dbReference type="GO" id="GO:0030154">
    <property type="term" value="P:cell differentiation"/>
    <property type="evidence" value="ECO:0007669"/>
    <property type="project" value="TreeGrafter"/>
</dbReference>
<dbReference type="GO" id="GO:0009653">
    <property type="term" value="P:anatomical structure morphogenesis"/>
    <property type="evidence" value="ECO:0007669"/>
    <property type="project" value="TreeGrafter"/>
</dbReference>
<keyword evidence="1 3" id="KW-0238">DNA-binding</keyword>
<dbReference type="SMART" id="SM00339">
    <property type="entry name" value="FH"/>
    <property type="match status" value="1"/>
</dbReference>
<dbReference type="Pfam" id="PF00250">
    <property type="entry name" value="Forkhead"/>
    <property type="match status" value="1"/>
</dbReference>
<dbReference type="InterPro" id="IPR036388">
    <property type="entry name" value="WH-like_DNA-bd_sf"/>
</dbReference>
<evidence type="ECO:0000256" key="2">
    <source>
        <dbReference type="ARBA" id="ARBA00023242"/>
    </source>
</evidence>
<dbReference type="OrthoDB" id="5402974at2759"/>
<dbReference type="PROSITE" id="PS50039">
    <property type="entry name" value="FORK_HEAD_3"/>
    <property type="match status" value="1"/>
</dbReference>
<keyword evidence="6" id="KW-1185">Reference proteome</keyword>
<dbReference type="InterPro" id="IPR050211">
    <property type="entry name" value="FOX_domain-containing"/>
</dbReference>
<evidence type="ECO:0000256" key="1">
    <source>
        <dbReference type="ARBA" id="ARBA00023125"/>
    </source>
</evidence>
<reference evidence="5" key="1">
    <citation type="submission" date="2018-11" db="EMBL/GenBank/DDBJ databases">
        <authorList>
            <person name="Alioto T."/>
            <person name="Alioto T."/>
        </authorList>
    </citation>
    <scope>NUCLEOTIDE SEQUENCE</scope>
</reference>
<comment type="caution">
    <text evidence="5">The sequence shown here is derived from an EMBL/GenBank/DDBJ whole genome shotgun (WGS) entry which is preliminary data.</text>
</comment>
<comment type="subcellular location">
    <subcellularLocation>
        <location evidence="3">Nucleus</location>
    </subcellularLocation>
</comment>
<dbReference type="GO" id="GO:0005634">
    <property type="term" value="C:nucleus"/>
    <property type="evidence" value="ECO:0007669"/>
    <property type="project" value="UniProtKB-SubCell"/>
</dbReference>
<feature type="domain" description="Fork-head" evidence="4">
    <location>
        <begin position="259"/>
        <end position="340"/>
    </location>
</feature>